<gene>
    <name evidence="5" type="ORF">ABNG02_07695</name>
    <name evidence="4" type="ORF">GCM10008994_25450</name>
</gene>
<dbReference type="AlphaFoldDB" id="A0AAV3SV89"/>
<proteinExistence type="predicted"/>
<dbReference type="RefSeq" id="WP_343779681.1">
    <property type="nucleotide sequence ID" value="NZ_BAAADQ010000013.1"/>
</dbReference>
<protein>
    <submittedName>
        <fullName evidence="4">Single-stranded DNA binding protein</fullName>
    </submittedName>
</protein>
<dbReference type="GO" id="GO:0010212">
    <property type="term" value="P:response to ionizing radiation"/>
    <property type="evidence" value="ECO:0007669"/>
    <property type="project" value="TreeGrafter"/>
</dbReference>
<evidence type="ECO:0000259" key="3">
    <source>
        <dbReference type="Pfam" id="PF01336"/>
    </source>
</evidence>
<evidence type="ECO:0000313" key="5">
    <source>
        <dbReference type="EMBL" id="MEZ3167205.1"/>
    </source>
</evidence>
<dbReference type="InterPro" id="IPR004365">
    <property type="entry name" value="NA-bd_OB_tRNA"/>
</dbReference>
<dbReference type="Proteomes" id="UP001501425">
    <property type="component" value="Unassembled WGS sequence"/>
</dbReference>
<comment type="caution">
    <text evidence="4">The sequence shown here is derived from an EMBL/GenBank/DDBJ whole genome shotgun (WGS) entry which is preliminary data.</text>
</comment>
<dbReference type="EMBL" id="BAAADQ010000013">
    <property type="protein sequence ID" value="GAA0549374.1"/>
    <property type="molecule type" value="Genomic_DNA"/>
</dbReference>
<dbReference type="GO" id="GO:0003677">
    <property type="term" value="F:DNA binding"/>
    <property type="evidence" value="ECO:0007669"/>
    <property type="project" value="UniProtKB-KW"/>
</dbReference>
<dbReference type="PANTHER" id="PTHR13356:SF10">
    <property type="entry name" value="REPLICATION FACTOR-A PROTEIN 1"/>
    <property type="match status" value="1"/>
</dbReference>
<dbReference type="PANTHER" id="PTHR13356">
    <property type="entry name" value="OB FOLD NUCLEIC ACID BINDING PROTEIN-RELATED"/>
    <property type="match status" value="1"/>
</dbReference>
<keyword evidence="1" id="KW-0238">DNA-binding</keyword>
<dbReference type="SUPFAM" id="SSF50249">
    <property type="entry name" value="Nucleic acid-binding proteins"/>
    <property type="match status" value="3"/>
</dbReference>
<dbReference type="InterPro" id="IPR051231">
    <property type="entry name" value="SOSS-B"/>
</dbReference>
<name>A0AAV3SV89_9EURY</name>
<feature type="domain" description="OB" evidence="3">
    <location>
        <begin position="72"/>
        <end position="149"/>
    </location>
</feature>
<accession>A0AAV3SV89</accession>
<feature type="domain" description="OB" evidence="3">
    <location>
        <begin position="177"/>
        <end position="252"/>
    </location>
</feature>
<evidence type="ECO:0000313" key="4">
    <source>
        <dbReference type="EMBL" id="GAA0549374.1"/>
    </source>
</evidence>
<reference evidence="5 7" key="3">
    <citation type="submission" date="2024-06" db="EMBL/GenBank/DDBJ databases">
        <title>Halorubrum miltondacostae sp. nov., a potential PHA producer isolated from an inland solar saltern in Rio Maior, Portugal.</title>
        <authorList>
            <person name="Albuquerque L."/>
            <person name="Viver T."/>
            <person name="Barroso C."/>
            <person name="Claudino R."/>
            <person name="Galvan M."/>
            <person name="Simoes G."/>
            <person name="Lobo Da Cunha A."/>
            <person name="Egas C."/>
        </authorList>
    </citation>
    <scope>NUCLEOTIDE SEQUENCE [LARGE SCALE GENOMIC DNA]</scope>
    <source>
        <strain evidence="5 7">DSM 18646</strain>
    </source>
</reference>
<dbReference type="Pfam" id="PF01336">
    <property type="entry name" value="tRNA_anti-codon"/>
    <property type="match status" value="2"/>
</dbReference>
<feature type="region of interest" description="Disordered" evidence="2">
    <location>
        <begin position="370"/>
        <end position="437"/>
    </location>
</feature>
<dbReference type="CDD" id="cd04491">
    <property type="entry name" value="SoSSB_OBF"/>
    <property type="match status" value="3"/>
</dbReference>
<dbReference type="Proteomes" id="UP001567571">
    <property type="component" value="Unassembled WGS sequence"/>
</dbReference>
<evidence type="ECO:0000256" key="1">
    <source>
        <dbReference type="ARBA" id="ARBA00023125"/>
    </source>
</evidence>
<keyword evidence="7" id="KW-1185">Reference proteome</keyword>
<feature type="compositionally biased region" description="Low complexity" evidence="2">
    <location>
        <begin position="371"/>
        <end position="386"/>
    </location>
</feature>
<dbReference type="Gene3D" id="2.40.50.140">
    <property type="entry name" value="Nucleic acid-binding proteins"/>
    <property type="match status" value="3"/>
</dbReference>
<evidence type="ECO:0000256" key="2">
    <source>
        <dbReference type="SAM" id="MobiDB-lite"/>
    </source>
</evidence>
<dbReference type="GO" id="GO:0000724">
    <property type="term" value="P:double-strand break repair via homologous recombination"/>
    <property type="evidence" value="ECO:0007669"/>
    <property type="project" value="TreeGrafter"/>
</dbReference>
<organism evidence="4 6">
    <name type="scientific">Halorubrum ejinorense</name>
    <dbReference type="NCBI Taxonomy" id="425309"/>
    <lineage>
        <taxon>Archaea</taxon>
        <taxon>Methanobacteriati</taxon>
        <taxon>Methanobacteriota</taxon>
        <taxon>Stenosarchaea group</taxon>
        <taxon>Halobacteria</taxon>
        <taxon>Halobacteriales</taxon>
        <taxon>Haloferacaceae</taxon>
        <taxon>Halorubrum</taxon>
    </lineage>
</organism>
<dbReference type="InterPro" id="IPR012340">
    <property type="entry name" value="NA-bd_OB-fold"/>
</dbReference>
<sequence>MGAIEEVYEDLDTDVEFEEFEAAVEDKVEQMGGLADEETAAMLIAHELRDEQADTIADIEPGMNEVKFLGKVTAIGEIKTFERDDEEADEGRVCNVDVADASGSVRVALWDEMATAAEEQLEVGQVLRIMGRPKEGYSGLEVSADKVEPDEDAEVDVQVLDTYRVEDLTLGASDVDLVGQVLDTDSIRTFDRDDGSEGRVANLTLGDETGRVRVTLWDAKADLAEEFAAGEVVEVGDGYVRERDGDLELHVGDRGTVERVDEDVEYVPETTDIADLEIDQTVDIGGGVIETDPKRTFDRDDGSEGQVRNVRIKDETGEIRVALWGDKADREIDLADRVVFTDVEIQDGWQDDLEASANWRSTVSVLDEGSDASVGAASGAAGSGDDAGSEERDANDTGLGAFAEDGKKAAAEAVAGEAGGDESDGGGAAAATAEQSTEAVEFTGTVVQTGDPVVLDDGQQTRTVDTDASLRLGEEITVRGPERDGTIDADDVF</sequence>
<evidence type="ECO:0000313" key="7">
    <source>
        <dbReference type="Proteomes" id="UP001567571"/>
    </source>
</evidence>
<evidence type="ECO:0000313" key="6">
    <source>
        <dbReference type="Proteomes" id="UP001501425"/>
    </source>
</evidence>
<reference evidence="4" key="2">
    <citation type="submission" date="2023-12" db="EMBL/GenBank/DDBJ databases">
        <authorList>
            <person name="Sun Q."/>
            <person name="Inoue M."/>
        </authorList>
    </citation>
    <scope>NUCLEOTIDE SEQUENCE</scope>
    <source>
        <strain evidence="4">JCM 14265</strain>
    </source>
</reference>
<dbReference type="NCBIfam" id="NF005551">
    <property type="entry name" value="PRK07211.1"/>
    <property type="match status" value="1"/>
</dbReference>
<reference evidence="4" key="1">
    <citation type="journal article" date="2014" name="Int. J. Syst. Evol. Microbiol.">
        <title>Complete genome sequence of Corynebacterium casei LMG S-19264T (=DSM 44701T), isolated from a smear-ripened cheese.</title>
        <authorList>
            <consortium name="US DOE Joint Genome Institute (JGI-PGF)"/>
            <person name="Walter F."/>
            <person name="Albersmeier A."/>
            <person name="Kalinowski J."/>
            <person name="Ruckert C."/>
        </authorList>
    </citation>
    <scope>NUCLEOTIDE SEQUENCE</scope>
    <source>
        <strain evidence="4">JCM 14265</strain>
    </source>
</reference>
<dbReference type="EMBL" id="JBEDNW010000003">
    <property type="protein sequence ID" value="MEZ3167205.1"/>
    <property type="molecule type" value="Genomic_DNA"/>
</dbReference>